<name>A0A1E7FAG6_9STRA</name>
<dbReference type="OrthoDB" id="44820at2759"/>
<feature type="chain" id="PRO_5009192878" description="SOUL-domain-containing protein" evidence="2">
    <location>
        <begin position="25"/>
        <end position="421"/>
    </location>
</feature>
<feature type="signal peptide" evidence="2">
    <location>
        <begin position="1"/>
        <end position="24"/>
    </location>
</feature>
<reference evidence="3 4" key="1">
    <citation type="submission" date="2016-09" db="EMBL/GenBank/DDBJ databases">
        <title>Extensive genetic diversity and differential bi-allelic expression allows diatom success in the polar Southern Ocean.</title>
        <authorList>
            <consortium name="DOE Joint Genome Institute"/>
            <person name="Mock T."/>
            <person name="Otillar R.P."/>
            <person name="Strauss J."/>
            <person name="Dupont C."/>
            <person name="Frickenhaus S."/>
            <person name="Maumus F."/>
            <person name="Mcmullan M."/>
            <person name="Sanges R."/>
            <person name="Schmutz J."/>
            <person name="Toseland A."/>
            <person name="Valas R."/>
            <person name="Veluchamy A."/>
            <person name="Ward B.J."/>
            <person name="Allen A."/>
            <person name="Barry K."/>
            <person name="Falciatore A."/>
            <person name="Ferrante M."/>
            <person name="Fortunato A.E."/>
            <person name="Gloeckner G."/>
            <person name="Gruber A."/>
            <person name="Hipkin R."/>
            <person name="Janech M."/>
            <person name="Kroth P."/>
            <person name="Leese F."/>
            <person name="Lindquist E."/>
            <person name="Lyon B.R."/>
            <person name="Martin J."/>
            <person name="Mayer C."/>
            <person name="Parker M."/>
            <person name="Quesneville H."/>
            <person name="Raymond J."/>
            <person name="Uhlig C."/>
            <person name="Valentin K.U."/>
            <person name="Worden A.Z."/>
            <person name="Armbrust E.V."/>
            <person name="Bowler C."/>
            <person name="Green B."/>
            <person name="Moulton V."/>
            <person name="Van Oosterhout C."/>
            <person name="Grigoriev I."/>
        </authorList>
    </citation>
    <scope>NUCLEOTIDE SEQUENCE [LARGE SCALE GENOMIC DNA]</scope>
    <source>
        <strain evidence="3 4">CCMP1102</strain>
    </source>
</reference>
<keyword evidence="2" id="KW-0732">Signal</keyword>
<keyword evidence="4" id="KW-1185">Reference proteome</keyword>
<evidence type="ECO:0008006" key="5">
    <source>
        <dbReference type="Google" id="ProtNLM"/>
    </source>
</evidence>
<dbReference type="EMBL" id="KV784359">
    <property type="protein sequence ID" value="OEU15170.1"/>
    <property type="molecule type" value="Genomic_DNA"/>
</dbReference>
<dbReference type="InterPro" id="IPR018790">
    <property type="entry name" value="DUF2358"/>
</dbReference>
<dbReference type="SUPFAM" id="SSF54427">
    <property type="entry name" value="NTF2-like"/>
    <property type="match status" value="1"/>
</dbReference>
<dbReference type="Proteomes" id="UP000095751">
    <property type="component" value="Unassembled WGS sequence"/>
</dbReference>
<dbReference type="Pfam" id="PF10184">
    <property type="entry name" value="DUF2358"/>
    <property type="match status" value="1"/>
</dbReference>
<dbReference type="InterPro" id="IPR011256">
    <property type="entry name" value="Reg_factor_effector_dom_sf"/>
</dbReference>
<protein>
    <recommendedName>
        <fullName evidence="5">SOUL-domain-containing protein</fullName>
    </recommendedName>
</protein>
<evidence type="ECO:0000256" key="2">
    <source>
        <dbReference type="SAM" id="SignalP"/>
    </source>
</evidence>
<dbReference type="PANTHER" id="PTHR34123:SF1">
    <property type="entry name" value="OS04G0578200 PROTEIN"/>
    <property type="match status" value="1"/>
</dbReference>
<gene>
    <name evidence="3" type="ORF">FRACYDRAFT_208732</name>
</gene>
<dbReference type="PANTHER" id="PTHR34123">
    <property type="entry name" value="OS04G0578200 PROTEIN"/>
    <property type="match status" value="1"/>
</dbReference>
<proteinExistence type="inferred from homology"/>
<evidence type="ECO:0000256" key="1">
    <source>
        <dbReference type="ARBA" id="ARBA00009817"/>
    </source>
</evidence>
<evidence type="ECO:0000313" key="4">
    <source>
        <dbReference type="Proteomes" id="UP000095751"/>
    </source>
</evidence>
<accession>A0A1E7FAG6</accession>
<sequence>MRQFLLYIWLVSSLLFCQRATIDAFTYINISKQCRAPSATKLFKASSSTVVEMDTSRIEKVRKSVDKLKKVLEREYISFFDPMQCEYYSNDVTFVDPMTSLTGVEKYKGNVDMLASRTLFGKFLFADAGIILHSVEGGDVSLSDGSISNITTRWTLKVTVTKLPWTPTARFTGISVYEVSEDPEGVLVKVNKQIDFWDSINIVGTQGEYGKVDKSIAIADFLDQLKPQNGNAAASFTEMPYELLRRGKDYEIRRYPEHTTAVVPYTRRDEAFDLLGSLTKGIEPLSPALMTVPNDDNAKKTMAWPLLYKSPSESSIPQVPQKILDKFQDPIWSDCEIETVGSKVVAVGTFRDASVAPIVRKADRRLREAISRDGILIPSESDSFVKFAQYDAIFSLGKRRGEVWLELNSITGHPWANSNSS</sequence>
<dbReference type="Pfam" id="PF04832">
    <property type="entry name" value="SOUL"/>
    <property type="match status" value="1"/>
</dbReference>
<comment type="similarity">
    <text evidence="1">Belongs to the HEBP family.</text>
</comment>
<dbReference type="InterPro" id="IPR006917">
    <property type="entry name" value="SOUL_heme-bd"/>
</dbReference>
<dbReference type="InterPro" id="IPR032710">
    <property type="entry name" value="NTF2-like_dom_sf"/>
</dbReference>
<dbReference type="KEGG" id="fcy:FRACYDRAFT_208732"/>
<dbReference type="AlphaFoldDB" id="A0A1E7FAG6"/>
<dbReference type="SUPFAM" id="SSF55136">
    <property type="entry name" value="Probable bacterial effector-binding domain"/>
    <property type="match status" value="1"/>
</dbReference>
<evidence type="ECO:0000313" key="3">
    <source>
        <dbReference type="EMBL" id="OEU15170.1"/>
    </source>
</evidence>
<dbReference type="Gene3D" id="3.20.80.10">
    <property type="entry name" value="Regulatory factor, effector binding domain"/>
    <property type="match status" value="1"/>
</dbReference>
<dbReference type="InParanoid" id="A0A1E7FAG6"/>
<organism evidence="3 4">
    <name type="scientific">Fragilariopsis cylindrus CCMP1102</name>
    <dbReference type="NCBI Taxonomy" id="635003"/>
    <lineage>
        <taxon>Eukaryota</taxon>
        <taxon>Sar</taxon>
        <taxon>Stramenopiles</taxon>
        <taxon>Ochrophyta</taxon>
        <taxon>Bacillariophyta</taxon>
        <taxon>Bacillariophyceae</taxon>
        <taxon>Bacillariophycidae</taxon>
        <taxon>Bacillariales</taxon>
        <taxon>Bacillariaceae</taxon>
        <taxon>Fragilariopsis</taxon>
    </lineage>
</organism>